<dbReference type="AlphaFoldDB" id="M7ZVH6"/>
<name>M7ZVH6_TRIUA</name>
<gene>
    <name evidence="1" type="ORF">TRIUR3_25668</name>
</gene>
<dbReference type="EMBL" id="KD158697">
    <property type="protein sequence ID" value="EMS56395.1"/>
    <property type="molecule type" value="Genomic_DNA"/>
</dbReference>
<organism evidence="1">
    <name type="scientific">Triticum urartu</name>
    <name type="common">Red wild einkorn</name>
    <name type="synonym">Crithodium urartu</name>
    <dbReference type="NCBI Taxonomy" id="4572"/>
    <lineage>
        <taxon>Eukaryota</taxon>
        <taxon>Viridiplantae</taxon>
        <taxon>Streptophyta</taxon>
        <taxon>Embryophyta</taxon>
        <taxon>Tracheophyta</taxon>
        <taxon>Spermatophyta</taxon>
        <taxon>Magnoliopsida</taxon>
        <taxon>Liliopsida</taxon>
        <taxon>Poales</taxon>
        <taxon>Poaceae</taxon>
        <taxon>BOP clade</taxon>
        <taxon>Pooideae</taxon>
        <taxon>Triticodae</taxon>
        <taxon>Triticeae</taxon>
        <taxon>Triticinae</taxon>
        <taxon>Triticum</taxon>
    </lineage>
</organism>
<protein>
    <submittedName>
        <fullName evidence="1">Uncharacterized protein</fullName>
    </submittedName>
</protein>
<evidence type="ECO:0000313" key="1">
    <source>
        <dbReference type="EMBL" id="EMS56395.1"/>
    </source>
</evidence>
<sequence>MAPVQLDSLDKEEGLTHFSAAWRRETRGQDGLSAIVEASETHVNHLYMNRGTSIDLYKFRKYSNQQGWKHGHIFHGSNREDLSFEGGMIQGIKARDNTNSREAMFLVEAANQWVSVEDTMVRSSTTLNHIGILKPFVGGFNTQISEVVCGFTSIINSSLTGWLTSKQPSDKRTSIPVEVQQLISNKLPSYCVPFLT</sequence>
<accession>M7ZVH6</accession>
<proteinExistence type="predicted"/>
<reference evidence="1" key="1">
    <citation type="journal article" date="2013" name="Nature">
        <title>Draft genome of the wheat A-genome progenitor Triticum urartu.</title>
        <authorList>
            <person name="Ling H.Q."/>
            <person name="Zhao S."/>
            <person name="Liu D."/>
            <person name="Wang J."/>
            <person name="Sun H."/>
            <person name="Zhang C."/>
            <person name="Fan H."/>
            <person name="Li D."/>
            <person name="Dong L."/>
            <person name="Tao Y."/>
            <person name="Gao C."/>
            <person name="Wu H."/>
            <person name="Li Y."/>
            <person name="Cui Y."/>
            <person name="Guo X."/>
            <person name="Zheng S."/>
            <person name="Wang B."/>
            <person name="Yu K."/>
            <person name="Liang Q."/>
            <person name="Yang W."/>
            <person name="Lou X."/>
            <person name="Chen J."/>
            <person name="Feng M."/>
            <person name="Jian J."/>
            <person name="Zhang X."/>
            <person name="Luo G."/>
            <person name="Jiang Y."/>
            <person name="Liu J."/>
            <person name="Wang Z."/>
            <person name="Sha Y."/>
            <person name="Zhang B."/>
            <person name="Wu H."/>
            <person name="Tang D."/>
            <person name="Shen Q."/>
            <person name="Xue P."/>
            <person name="Zou S."/>
            <person name="Wang X."/>
            <person name="Liu X."/>
            <person name="Wang F."/>
            <person name="Yang Y."/>
            <person name="An X."/>
            <person name="Dong Z."/>
            <person name="Zhang K."/>
            <person name="Zhang X."/>
            <person name="Luo M.C."/>
            <person name="Dvorak J."/>
            <person name="Tong Y."/>
            <person name="Wang J."/>
            <person name="Yang H."/>
            <person name="Li Z."/>
            <person name="Wang D."/>
            <person name="Zhang A."/>
            <person name="Wang J."/>
        </authorList>
    </citation>
    <scope>NUCLEOTIDE SEQUENCE</scope>
</reference>